<accession>A0ABY6KXD4</accession>
<dbReference type="PANTHER" id="PTHR10736">
    <property type="entry name" value="BESTROPHIN"/>
    <property type="match status" value="1"/>
</dbReference>
<organism evidence="7 8">
    <name type="scientific">Cordylochernes scorpioides</name>
    <dbReference type="NCBI Taxonomy" id="51811"/>
    <lineage>
        <taxon>Eukaryota</taxon>
        <taxon>Metazoa</taxon>
        <taxon>Ecdysozoa</taxon>
        <taxon>Arthropoda</taxon>
        <taxon>Chelicerata</taxon>
        <taxon>Arachnida</taxon>
        <taxon>Pseudoscorpiones</taxon>
        <taxon>Cheliferoidea</taxon>
        <taxon>Chernetidae</taxon>
        <taxon>Cordylochernes</taxon>
    </lineage>
</organism>
<evidence type="ECO:0000256" key="1">
    <source>
        <dbReference type="ARBA" id="ARBA00004370"/>
    </source>
</evidence>
<keyword evidence="3 6" id="KW-1133">Transmembrane helix</keyword>
<dbReference type="Pfam" id="PF01062">
    <property type="entry name" value="Bestrophin"/>
    <property type="match status" value="1"/>
</dbReference>
<keyword evidence="8" id="KW-1185">Reference proteome</keyword>
<feature type="transmembrane region" description="Helical" evidence="6">
    <location>
        <begin position="80"/>
        <end position="99"/>
    </location>
</feature>
<keyword evidence="6" id="KW-0813">Transport</keyword>
<evidence type="ECO:0000313" key="8">
    <source>
        <dbReference type="Proteomes" id="UP001235939"/>
    </source>
</evidence>
<comment type="function">
    <text evidence="6">Forms chloride channels.</text>
</comment>
<sequence>MTVTYSLEVAEARLGGLTKLLLRWRGSIYKLIWREMLIYISLYYILNLTYRFGLNGAQKTSWLCSMFEALCKYCQRFNDLIPLSFVLGFYVSLVVGRWWNQYDAIPWPDKYVVPLGRTCTMSIFDQIHT</sequence>
<dbReference type="PANTHER" id="PTHR10736:SF0">
    <property type="entry name" value="BESTROPHIN HOMOLOG"/>
    <property type="match status" value="1"/>
</dbReference>
<keyword evidence="2 6" id="KW-0812">Transmembrane</keyword>
<evidence type="ECO:0000256" key="4">
    <source>
        <dbReference type="ARBA" id="ARBA00023136"/>
    </source>
</evidence>
<proteinExistence type="inferred from homology"/>
<gene>
    <name evidence="7" type="ORF">LAZ67_10004060</name>
</gene>
<keyword evidence="6" id="KW-0869">Chloride channel</keyword>
<name>A0ABY6KXD4_9ARAC</name>
<comment type="subcellular location">
    <subcellularLocation>
        <location evidence="6">Cell membrane</location>
        <topology evidence="6">Multi-pass membrane protein</topology>
    </subcellularLocation>
    <subcellularLocation>
        <location evidence="1">Membrane</location>
    </subcellularLocation>
</comment>
<feature type="transmembrane region" description="Helical" evidence="6">
    <location>
        <begin position="31"/>
        <end position="50"/>
    </location>
</feature>
<evidence type="ECO:0000256" key="5">
    <source>
        <dbReference type="ARBA" id="ARBA00034769"/>
    </source>
</evidence>
<evidence type="ECO:0000313" key="7">
    <source>
        <dbReference type="EMBL" id="UYV73544.1"/>
    </source>
</evidence>
<evidence type="ECO:0000256" key="2">
    <source>
        <dbReference type="ARBA" id="ARBA00022692"/>
    </source>
</evidence>
<evidence type="ECO:0000256" key="3">
    <source>
        <dbReference type="ARBA" id="ARBA00022989"/>
    </source>
</evidence>
<keyword evidence="6" id="KW-0407">Ion channel</keyword>
<protein>
    <recommendedName>
        <fullName evidence="6">Bestrophin homolog</fullName>
    </recommendedName>
</protein>
<evidence type="ECO:0000256" key="6">
    <source>
        <dbReference type="RuleBase" id="RU363126"/>
    </source>
</evidence>
<dbReference type="InterPro" id="IPR021134">
    <property type="entry name" value="Bestrophin-like"/>
</dbReference>
<reference evidence="7 8" key="1">
    <citation type="submission" date="2022-01" db="EMBL/GenBank/DDBJ databases">
        <title>A chromosomal length assembly of Cordylochernes scorpioides.</title>
        <authorList>
            <person name="Zeh D."/>
            <person name="Zeh J."/>
        </authorList>
    </citation>
    <scope>NUCLEOTIDE SEQUENCE [LARGE SCALE GENOMIC DNA]</scope>
    <source>
        <strain evidence="7">IN4F17</strain>
        <tissue evidence="7">Whole Body</tissue>
    </source>
</reference>
<keyword evidence="6" id="KW-0406">Ion transport</keyword>
<dbReference type="InterPro" id="IPR000615">
    <property type="entry name" value="Bestrophin"/>
</dbReference>
<keyword evidence="4 6" id="KW-0472">Membrane</keyword>
<comment type="similarity">
    <text evidence="5 6">Belongs to the anion channel-forming bestrophin (TC 1.A.46) family. Calcium-sensitive chloride channel subfamily.</text>
</comment>
<dbReference type="Proteomes" id="UP001235939">
    <property type="component" value="Chromosome 10"/>
</dbReference>
<keyword evidence="6" id="KW-1003">Cell membrane</keyword>
<dbReference type="EMBL" id="CP092872">
    <property type="protein sequence ID" value="UYV73544.1"/>
    <property type="molecule type" value="Genomic_DNA"/>
</dbReference>
<keyword evidence="6" id="KW-0868">Chloride</keyword>